<evidence type="ECO:0000256" key="9">
    <source>
        <dbReference type="ARBA" id="ARBA00029908"/>
    </source>
</evidence>
<organism evidence="13 14">
    <name type="scientific">Brevibacillus panacihumi</name>
    <dbReference type="NCBI Taxonomy" id="497735"/>
    <lineage>
        <taxon>Bacteria</taxon>
        <taxon>Bacillati</taxon>
        <taxon>Bacillota</taxon>
        <taxon>Bacilli</taxon>
        <taxon>Bacillales</taxon>
        <taxon>Paenibacillaceae</taxon>
        <taxon>Brevibacillus</taxon>
    </lineage>
</organism>
<dbReference type="AlphaFoldDB" id="A0A3M8CD35"/>
<evidence type="ECO:0000256" key="7">
    <source>
        <dbReference type="ARBA" id="ARBA00022683"/>
    </source>
</evidence>
<keyword evidence="5" id="KW-0762">Sugar transport</keyword>
<comment type="function">
    <text evidence="1">The phosphoenolpyruvate-dependent sugar phosphotransferase system (sugar PTS), a major carbohydrate active transport system, catalyzes the phosphorylation of incoming sugar substrates concomitantly with their translocation across the cell membrane. The enzyme II CmtAB PTS system is involved in D-mannitol transport.</text>
</comment>
<dbReference type="PANTHER" id="PTHR30181:SF2">
    <property type="entry name" value="PTS SYSTEM MANNITOL-SPECIFIC EIICBA COMPONENT"/>
    <property type="match status" value="1"/>
</dbReference>
<dbReference type="InterPro" id="IPR016152">
    <property type="entry name" value="PTrfase/Anion_transptr"/>
</dbReference>
<feature type="domain" description="PTS EIIA type-2" evidence="12">
    <location>
        <begin position="3"/>
        <end position="143"/>
    </location>
</feature>
<gene>
    <name evidence="13" type="ORF">EDM58_21495</name>
</gene>
<dbReference type="Gene3D" id="3.40.930.10">
    <property type="entry name" value="Mannitol-specific EII, Chain A"/>
    <property type="match status" value="1"/>
</dbReference>
<keyword evidence="4" id="KW-0597">Phosphoprotein</keyword>
<evidence type="ECO:0000313" key="13">
    <source>
        <dbReference type="EMBL" id="RNB72755.1"/>
    </source>
</evidence>
<sequence length="144" mass="15545">MTTILTKEKIMLQAKPNDKWEAIRLAGELLVKAGHVTEEYVDKMKEREELATTYIGSGVAIPHGTNESKEQIKSTGISVVQVPDGVDFGDGNTAYLLFGIAGAGDDHLEVLSQIAVICSEEENVKIAARATTADEILALFAKEL</sequence>
<evidence type="ECO:0000256" key="8">
    <source>
        <dbReference type="ARBA" id="ARBA00022777"/>
    </source>
</evidence>
<dbReference type="GO" id="GO:0090563">
    <property type="term" value="F:protein-phosphocysteine-sugar phosphotransferase activity"/>
    <property type="evidence" value="ECO:0007669"/>
    <property type="project" value="TreeGrafter"/>
</dbReference>
<evidence type="ECO:0000256" key="4">
    <source>
        <dbReference type="ARBA" id="ARBA00022553"/>
    </source>
</evidence>
<keyword evidence="8" id="KW-0418">Kinase</keyword>
<evidence type="ECO:0000256" key="3">
    <source>
        <dbReference type="ARBA" id="ARBA00022448"/>
    </source>
</evidence>
<dbReference type="Pfam" id="PF00359">
    <property type="entry name" value="PTS_EIIA_2"/>
    <property type="match status" value="1"/>
</dbReference>
<evidence type="ECO:0000256" key="10">
    <source>
        <dbReference type="ARBA" id="ARBA00030956"/>
    </source>
</evidence>
<dbReference type="GO" id="GO:0016301">
    <property type="term" value="F:kinase activity"/>
    <property type="evidence" value="ECO:0007669"/>
    <property type="project" value="UniProtKB-KW"/>
</dbReference>
<keyword evidence="3" id="KW-0813">Transport</keyword>
<proteinExistence type="predicted"/>
<dbReference type="Proteomes" id="UP000281915">
    <property type="component" value="Unassembled WGS sequence"/>
</dbReference>
<name>A0A3M8CD35_9BACL</name>
<dbReference type="RefSeq" id="WP_122915155.1">
    <property type="nucleotide sequence ID" value="NZ_RHHT01000059.1"/>
</dbReference>
<dbReference type="InterPro" id="IPR050893">
    <property type="entry name" value="Sugar_PTS"/>
</dbReference>
<reference evidence="13 14" key="1">
    <citation type="submission" date="2018-10" db="EMBL/GenBank/DDBJ databases">
        <title>Phylogenomics of Brevibacillus.</title>
        <authorList>
            <person name="Dunlap C."/>
        </authorList>
    </citation>
    <scope>NUCLEOTIDE SEQUENCE [LARGE SCALE GENOMIC DNA]</scope>
    <source>
        <strain evidence="13 14">JCM 15085</strain>
    </source>
</reference>
<protein>
    <recommendedName>
        <fullName evidence="2">Mannitol-specific phosphotransferase enzyme IIA component</fullName>
    </recommendedName>
    <alternativeName>
        <fullName evidence="10">EIIA</fullName>
    </alternativeName>
    <alternativeName>
        <fullName evidence="11">EIII</fullName>
    </alternativeName>
    <alternativeName>
        <fullName evidence="9">PTS system mannitol-specific EIIA component</fullName>
    </alternativeName>
</protein>
<dbReference type="SUPFAM" id="SSF55804">
    <property type="entry name" value="Phoshotransferase/anion transport protein"/>
    <property type="match status" value="1"/>
</dbReference>
<dbReference type="PROSITE" id="PS00372">
    <property type="entry name" value="PTS_EIIA_TYPE_2_HIS"/>
    <property type="match status" value="1"/>
</dbReference>
<dbReference type="InterPro" id="IPR002178">
    <property type="entry name" value="PTS_EIIA_type-2_dom"/>
</dbReference>
<comment type="caution">
    <text evidence="13">The sequence shown here is derived from an EMBL/GenBank/DDBJ whole genome shotgun (WGS) entry which is preliminary data.</text>
</comment>
<dbReference type="PANTHER" id="PTHR30181">
    <property type="entry name" value="MANNITOL PERMEASE IIC COMPONENT"/>
    <property type="match status" value="1"/>
</dbReference>
<evidence type="ECO:0000256" key="5">
    <source>
        <dbReference type="ARBA" id="ARBA00022597"/>
    </source>
</evidence>
<keyword evidence="7" id="KW-0598">Phosphotransferase system</keyword>
<evidence type="ECO:0000313" key="14">
    <source>
        <dbReference type="Proteomes" id="UP000281915"/>
    </source>
</evidence>
<dbReference type="GO" id="GO:0009401">
    <property type="term" value="P:phosphoenolpyruvate-dependent sugar phosphotransferase system"/>
    <property type="evidence" value="ECO:0007669"/>
    <property type="project" value="UniProtKB-KW"/>
</dbReference>
<evidence type="ECO:0000256" key="1">
    <source>
        <dbReference type="ARBA" id="ARBA00002434"/>
    </source>
</evidence>
<evidence type="ECO:0000256" key="11">
    <source>
        <dbReference type="ARBA" id="ARBA00030962"/>
    </source>
</evidence>
<keyword evidence="6" id="KW-0808">Transferase</keyword>
<accession>A0A3M8CD35</accession>
<dbReference type="EMBL" id="RHHT01000059">
    <property type="protein sequence ID" value="RNB72755.1"/>
    <property type="molecule type" value="Genomic_DNA"/>
</dbReference>
<evidence type="ECO:0000256" key="2">
    <source>
        <dbReference type="ARBA" id="ARBA00014783"/>
    </source>
</evidence>
<dbReference type="GO" id="GO:0005886">
    <property type="term" value="C:plasma membrane"/>
    <property type="evidence" value="ECO:0007669"/>
    <property type="project" value="TreeGrafter"/>
</dbReference>
<evidence type="ECO:0000256" key="6">
    <source>
        <dbReference type="ARBA" id="ARBA00022679"/>
    </source>
</evidence>
<dbReference type="PROSITE" id="PS51094">
    <property type="entry name" value="PTS_EIIA_TYPE_2"/>
    <property type="match status" value="1"/>
</dbReference>
<evidence type="ECO:0000259" key="12">
    <source>
        <dbReference type="PROSITE" id="PS51094"/>
    </source>
</evidence>
<dbReference type="CDD" id="cd00211">
    <property type="entry name" value="PTS_IIA_fru"/>
    <property type="match status" value="1"/>
</dbReference>